<dbReference type="Proteomes" id="UP001327225">
    <property type="component" value="Chromosome"/>
</dbReference>
<feature type="domain" description="Pyruvate phosphate dikinase AMP/ATP-binding" evidence="1">
    <location>
        <begin position="71"/>
        <end position="273"/>
    </location>
</feature>
<dbReference type="InterPro" id="IPR002192">
    <property type="entry name" value="PPDK_AMP/ATP-bd"/>
</dbReference>
<dbReference type="Gene3D" id="3.30.1490.20">
    <property type="entry name" value="ATP-grasp fold, A domain"/>
    <property type="match status" value="1"/>
</dbReference>
<dbReference type="SUPFAM" id="SSF56059">
    <property type="entry name" value="Glutathione synthetase ATP-binding domain-like"/>
    <property type="match status" value="1"/>
</dbReference>
<dbReference type="InterPro" id="IPR051549">
    <property type="entry name" value="PEP_Utilizing_Enz"/>
</dbReference>
<reference evidence="3" key="1">
    <citation type="submission" date="2023-12" db="EMBL/GenBank/DDBJ databases">
        <title>Novel species in genus Nocardioides.</title>
        <authorList>
            <person name="Zhou H."/>
        </authorList>
    </citation>
    <scope>NUCLEOTIDE SEQUENCE [LARGE SCALE GENOMIC DNA]</scope>
    <source>
        <strain evidence="3">HM61</strain>
    </source>
</reference>
<organism evidence="2 3">
    <name type="scientific">Nocardioides bizhenqiangii</name>
    <dbReference type="NCBI Taxonomy" id="3095076"/>
    <lineage>
        <taxon>Bacteria</taxon>
        <taxon>Bacillati</taxon>
        <taxon>Actinomycetota</taxon>
        <taxon>Actinomycetes</taxon>
        <taxon>Propionibacteriales</taxon>
        <taxon>Nocardioidaceae</taxon>
        <taxon>Nocardioides</taxon>
    </lineage>
</organism>
<evidence type="ECO:0000313" key="3">
    <source>
        <dbReference type="Proteomes" id="UP001327225"/>
    </source>
</evidence>
<name>A0ABZ0ZNS2_9ACTN</name>
<dbReference type="PANTHER" id="PTHR43615:SF1">
    <property type="entry name" value="PPDK_N DOMAIN-CONTAINING PROTEIN"/>
    <property type="match status" value="1"/>
</dbReference>
<dbReference type="Pfam" id="PF01326">
    <property type="entry name" value="PPDK_N"/>
    <property type="match status" value="1"/>
</dbReference>
<evidence type="ECO:0000259" key="1">
    <source>
        <dbReference type="Pfam" id="PF01326"/>
    </source>
</evidence>
<gene>
    <name evidence="2" type="ORF">SHK19_18105</name>
</gene>
<dbReference type="RefSeq" id="WP_322937067.1">
    <property type="nucleotide sequence ID" value="NZ_CP141059.1"/>
</dbReference>
<keyword evidence="3" id="KW-1185">Reference proteome</keyword>
<dbReference type="Gene3D" id="3.30.470.20">
    <property type="entry name" value="ATP-grasp fold, B domain"/>
    <property type="match status" value="1"/>
</dbReference>
<evidence type="ECO:0000313" key="2">
    <source>
        <dbReference type="EMBL" id="WQQ25867.1"/>
    </source>
</evidence>
<dbReference type="PANTHER" id="PTHR43615">
    <property type="entry name" value="PHOSPHOENOLPYRUVATE SYNTHASE-RELATED"/>
    <property type="match status" value="1"/>
</dbReference>
<accession>A0ABZ0ZNS2</accession>
<proteinExistence type="predicted"/>
<sequence length="274" mass="28555">MSQEPRTQALTPLDGAADEGVFGGKAVQLAAALRAGLPVPGGFALGWDVARAVRAGELDLDPLLVGLAPGPWAVRSSAIGEDSAGASFAGTHLSVLGVVGAAAVGDAVRRVHDSAHDPAAIAYREQHGLDPAPRMAVVLQEMVASDVAGVLFTRHPVTGARERLIEASWGLGEVVVSGQVTPDQYRLSPDGLLLECSTGEKDIALRLGPDGRVAEQVVAPHLVGARCLDDARLEALHRLASACDGVFGVEDHDIEFAFAGERLFLLQRRPITHG</sequence>
<dbReference type="EMBL" id="CP141059">
    <property type="protein sequence ID" value="WQQ25867.1"/>
    <property type="molecule type" value="Genomic_DNA"/>
</dbReference>
<dbReference type="InterPro" id="IPR013815">
    <property type="entry name" value="ATP_grasp_subdomain_1"/>
</dbReference>
<protein>
    <submittedName>
        <fullName evidence="2">PEP/pyruvate-binding domain-containing protein</fullName>
    </submittedName>
</protein>